<dbReference type="PROSITE" id="PS51318">
    <property type="entry name" value="TAT"/>
    <property type="match status" value="1"/>
</dbReference>
<dbReference type="InterPro" id="IPR028082">
    <property type="entry name" value="Peripla_BP_I"/>
</dbReference>
<comment type="similarity">
    <text evidence="2">Belongs to the bacterial solute-binding protein 2 family.</text>
</comment>
<dbReference type="PANTHER" id="PTHR46847:SF1">
    <property type="entry name" value="D-ALLOSE-BINDING PERIPLASMIC PROTEIN-RELATED"/>
    <property type="match status" value="1"/>
</dbReference>
<dbReference type="GO" id="GO:0030313">
    <property type="term" value="C:cell envelope"/>
    <property type="evidence" value="ECO:0007669"/>
    <property type="project" value="UniProtKB-SubCell"/>
</dbReference>
<keyword evidence="7" id="KW-1185">Reference proteome</keyword>
<gene>
    <name evidence="6" type="ORF">SAMN05445850_7746</name>
</gene>
<sequence>MKHLRSISRRTILKRSVAIAAATLIVGGLSAPAGAIAAVPTAKGKSVQYVTFGLQFEYQVAMVDGIKKRAKDSGLNLETVDGKGDPNLQMTQALDAVSRKPDALLVDPVDAKLITAGVKKANANNVPVFMMENAPPEGKYDALVEFDNQAGGAMGADTVAKLVGDKGTVLELRGSVDSAQAQARHQGFIDRMKSKYPNIKVKSLNTEWNADNAYKMVLDALTQDPDIKGIFSHNDEMVRGVISALRQTNRLVPAGKPGHLFIVGLDGTPLALNRIRAGTQDASVGQNPVAMGSDIVDAIVAGFQGKPYPKSMHIEPVLITKANVDDPTLWGNFERKK</sequence>
<reference evidence="7" key="1">
    <citation type="submission" date="2016-10" db="EMBL/GenBank/DDBJ databases">
        <authorList>
            <person name="Varghese N."/>
            <person name="Submissions S."/>
        </authorList>
    </citation>
    <scope>NUCLEOTIDE SEQUENCE [LARGE SCALE GENOMIC DNA]</scope>
    <source>
        <strain evidence="7">DUS833</strain>
    </source>
</reference>
<protein>
    <submittedName>
        <fullName evidence="6">Monosaccharide ABC transporter substrate-binding protein, CUT2 family</fullName>
    </submittedName>
</protein>
<dbReference type="EMBL" id="FNKX01000004">
    <property type="protein sequence ID" value="SDR61425.1"/>
    <property type="molecule type" value="Genomic_DNA"/>
</dbReference>
<dbReference type="InterPro" id="IPR025997">
    <property type="entry name" value="SBP_2_dom"/>
</dbReference>
<evidence type="ECO:0000256" key="4">
    <source>
        <dbReference type="SAM" id="SignalP"/>
    </source>
</evidence>
<evidence type="ECO:0000313" key="6">
    <source>
        <dbReference type="EMBL" id="SDR61425.1"/>
    </source>
</evidence>
<dbReference type="InterPro" id="IPR006311">
    <property type="entry name" value="TAT_signal"/>
</dbReference>
<evidence type="ECO:0000256" key="3">
    <source>
        <dbReference type="ARBA" id="ARBA00022729"/>
    </source>
</evidence>
<feature type="domain" description="Periplasmic binding protein" evidence="5">
    <location>
        <begin position="57"/>
        <end position="306"/>
    </location>
</feature>
<dbReference type="CDD" id="cd01536">
    <property type="entry name" value="PBP1_ABC_sugar_binding-like"/>
    <property type="match status" value="1"/>
</dbReference>
<evidence type="ECO:0000259" key="5">
    <source>
        <dbReference type="Pfam" id="PF13407"/>
    </source>
</evidence>
<evidence type="ECO:0000313" key="7">
    <source>
        <dbReference type="Proteomes" id="UP000199365"/>
    </source>
</evidence>
<keyword evidence="3 4" id="KW-0732">Signal</keyword>
<evidence type="ECO:0000256" key="2">
    <source>
        <dbReference type="ARBA" id="ARBA00007639"/>
    </source>
</evidence>
<feature type="signal peptide" evidence="4">
    <location>
        <begin position="1"/>
        <end position="37"/>
    </location>
</feature>
<dbReference type="Gene3D" id="3.40.50.2300">
    <property type="match status" value="2"/>
</dbReference>
<evidence type="ECO:0000256" key="1">
    <source>
        <dbReference type="ARBA" id="ARBA00004196"/>
    </source>
</evidence>
<proteinExistence type="inferred from homology"/>
<dbReference type="PANTHER" id="PTHR46847">
    <property type="entry name" value="D-ALLOSE-BINDING PERIPLASMIC PROTEIN-RELATED"/>
    <property type="match status" value="1"/>
</dbReference>
<dbReference type="RefSeq" id="WP_090812271.1">
    <property type="nucleotide sequence ID" value="NZ_FNKX01000004.1"/>
</dbReference>
<dbReference type="Pfam" id="PF13407">
    <property type="entry name" value="Peripla_BP_4"/>
    <property type="match status" value="1"/>
</dbReference>
<dbReference type="Proteomes" id="UP000199365">
    <property type="component" value="Unassembled WGS sequence"/>
</dbReference>
<dbReference type="STRING" id="157910.SAMN05445850_7746"/>
<dbReference type="SUPFAM" id="SSF53822">
    <property type="entry name" value="Periplasmic binding protein-like I"/>
    <property type="match status" value="1"/>
</dbReference>
<name>A0A1H1KI24_9BURK</name>
<feature type="chain" id="PRO_5011702094" evidence="4">
    <location>
        <begin position="38"/>
        <end position="337"/>
    </location>
</feature>
<organism evidence="6 7">
    <name type="scientific">Paraburkholderia tuberum</name>
    <dbReference type="NCBI Taxonomy" id="157910"/>
    <lineage>
        <taxon>Bacteria</taxon>
        <taxon>Pseudomonadati</taxon>
        <taxon>Pseudomonadota</taxon>
        <taxon>Betaproteobacteria</taxon>
        <taxon>Burkholderiales</taxon>
        <taxon>Burkholderiaceae</taxon>
        <taxon>Paraburkholderia</taxon>
    </lineage>
</organism>
<accession>A0A1H1KI24</accession>
<dbReference type="GO" id="GO:0030246">
    <property type="term" value="F:carbohydrate binding"/>
    <property type="evidence" value="ECO:0007669"/>
    <property type="project" value="UniProtKB-ARBA"/>
</dbReference>
<comment type="subcellular location">
    <subcellularLocation>
        <location evidence="1">Cell envelope</location>
    </subcellularLocation>
</comment>
<dbReference type="AlphaFoldDB" id="A0A1H1KI24"/>